<accession>A0A4Y2F2R1</accession>
<protein>
    <submittedName>
        <fullName evidence="1">Uncharacterized protein</fullName>
    </submittedName>
</protein>
<reference evidence="1 2" key="1">
    <citation type="journal article" date="2019" name="Sci. Rep.">
        <title>Orb-weaving spider Araneus ventricosus genome elucidates the spidroin gene catalogue.</title>
        <authorList>
            <person name="Kono N."/>
            <person name="Nakamura H."/>
            <person name="Ohtoshi R."/>
            <person name="Moran D.A.P."/>
            <person name="Shinohara A."/>
            <person name="Yoshida Y."/>
            <person name="Fujiwara M."/>
            <person name="Mori M."/>
            <person name="Tomita M."/>
            <person name="Arakawa K."/>
        </authorList>
    </citation>
    <scope>NUCLEOTIDE SEQUENCE [LARGE SCALE GENOMIC DNA]</scope>
</reference>
<name>A0A4Y2F2R1_ARAVE</name>
<dbReference type="AlphaFoldDB" id="A0A4Y2F2R1"/>
<dbReference type="EMBL" id="BGPR01000770">
    <property type="protein sequence ID" value="GBM34809.1"/>
    <property type="molecule type" value="Genomic_DNA"/>
</dbReference>
<dbReference type="PANTHER" id="PTHR11439">
    <property type="entry name" value="GAG-POL-RELATED RETROTRANSPOSON"/>
    <property type="match status" value="1"/>
</dbReference>
<dbReference type="PANTHER" id="PTHR11439:SF463">
    <property type="entry name" value="REVERSE TRANSCRIPTASE TY1_COPIA-TYPE DOMAIN-CONTAINING PROTEIN"/>
    <property type="match status" value="1"/>
</dbReference>
<gene>
    <name evidence="1" type="ORF">AVEN_208018_1</name>
</gene>
<dbReference type="Proteomes" id="UP000499080">
    <property type="component" value="Unassembled WGS sequence"/>
</dbReference>
<dbReference type="OrthoDB" id="6432688at2759"/>
<keyword evidence="2" id="KW-1185">Reference proteome</keyword>
<sequence length="80" mass="8992">MYLMVGTRPDIAYSVGYLSRSPESPSAEDVVRVKRVFCWIAGTTNFEITYHATGTSRVLECYSDADFSGCTNLEDHYLVQ</sequence>
<comment type="caution">
    <text evidence="1">The sequence shown here is derived from an EMBL/GenBank/DDBJ whole genome shotgun (WGS) entry which is preliminary data.</text>
</comment>
<evidence type="ECO:0000313" key="1">
    <source>
        <dbReference type="EMBL" id="GBM34809.1"/>
    </source>
</evidence>
<evidence type="ECO:0000313" key="2">
    <source>
        <dbReference type="Proteomes" id="UP000499080"/>
    </source>
</evidence>
<proteinExistence type="predicted"/>
<organism evidence="1 2">
    <name type="scientific">Araneus ventricosus</name>
    <name type="common">Orbweaver spider</name>
    <name type="synonym">Epeira ventricosa</name>
    <dbReference type="NCBI Taxonomy" id="182803"/>
    <lineage>
        <taxon>Eukaryota</taxon>
        <taxon>Metazoa</taxon>
        <taxon>Ecdysozoa</taxon>
        <taxon>Arthropoda</taxon>
        <taxon>Chelicerata</taxon>
        <taxon>Arachnida</taxon>
        <taxon>Araneae</taxon>
        <taxon>Araneomorphae</taxon>
        <taxon>Entelegynae</taxon>
        <taxon>Araneoidea</taxon>
        <taxon>Araneidae</taxon>
        <taxon>Araneus</taxon>
    </lineage>
</organism>